<evidence type="ECO:0000313" key="3">
    <source>
        <dbReference type="Proteomes" id="UP001213000"/>
    </source>
</evidence>
<dbReference type="Proteomes" id="UP001213000">
    <property type="component" value="Unassembled WGS sequence"/>
</dbReference>
<evidence type="ECO:0000256" key="1">
    <source>
        <dbReference type="SAM" id="MobiDB-lite"/>
    </source>
</evidence>
<feature type="region of interest" description="Disordered" evidence="1">
    <location>
        <begin position="33"/>
        <end position="54"/>
    </location>
</feature>
<accession>A0AAD5VHI2</accession>
<name>A0AAD5VHI2_9AGAR</name>
<reference evidence="2" key="1">
    <citation type="submission" date="2022-07" db="EMBL/GenBank/DDBJ databases">
        <title>Genome Sequence of Leucocoprinus birnbaumii.</title>
        <authorList>
            <person name="Buettner E."/>
        </authorList>
    </citation>
    <scope>NUCLEOTIDE SEQUENCE</scope>
    <source>
        <strain evidence="2">VT141</strain>
    </source>
</reference>
<protein>
    <submittedName>
        <fullName evidence="2">Uncharacterized protein</fullName>
    </submittedName>
</protein>
<dbReference type="AlphaFoldDB" id="A0AAD5VHI2"/>
<comment type="caution">
    <text evidence="2">The sequence shown here is derived from an EMBL/GenBank/DDBJ whole genome shotgun (WGS) entry which is preliminary data.</text>
</comment>
<proteinExistence type="predicted"/>
<organism evidence="2 3">
    <name type="scientific">Leucocoprinus birnbaumii</name>
    <dbReference type="NCBI Taxonomy" id="56174"/>
    <lineage>
        <taxon>Eukaryota</taxon>
        <taxon>Fungi</taxon>
        <taxon>Dikarya</taxon>
        <taxon>Basidiomycota</taxon>
        <taxon>Agaricomycotina</taxon>
        <taxon>Agaricomycetes</taxon>
        <taxon>Agaricomycetidae</taxon>
        <taxon>Agaricales</taxon>
        <taxon>Agaricineae</taxon>
        <taxon>Agaricaceae</taxon>
        <taxon>Leucocoprinus</taxon>
    </lineage>
</organism>
<gene>
    <name evidence="2" type="ORF">NP233_g10912</name>
</gene>
<evidence type="ECO:0000313" key="2">
    <source>
        <dbReference type="EMBL" id="KAJ3560325.1"/>
    </source>
</evidence>
<dbReference type="EMBL" id="JANIEX010001193">
    <property type="protein sequence ID" value="KAJ3560325.1"/>
    <property type="molecule type" value="Genomic_DNA"/>
</dbReference>
<sequence>MPLPSPLPVTSAASGSRHGNLVVGLWLQMTNTPMTSTTPKARRITPRTGCITSSPRHRLSMVDMPDEKNDGSSMSSMQRRAVNWDNLAVPPVPKLSEEFVAEPKRVAVTTKEYGNCMMKKTASVGRTRYLLDLY</sequence>
<keyword evidence="3" id="KW-1185">Reference proteome</keyword>